<name>A0A2P6SQF2_ROSCH</name>
<protein>
    <submittedName>
        <fullName evidence="1">Uncharacterized protein</fullName>
    </submittedName>
</protein>
<gene>
    <name evidence="1" type="ORF">RchiOBHm_Chr0c23g0500781</name>
</gene>
<reference evidence="1 2" key="1">
    <citation type="journal article" date="2018" name="Nat. Genet.">
        <title>The Rosa genome provides new insights in the design of modern roses.</title>
        <authorList>
            <person name="Bendahmane M."/>
        </authorList>
    </citation>
    <scope>NUCLEOTIDE SEQUENCE [LARGE SCALE GENOMIC DNA]</scope>
    <source>
        <strain evidence="2">cv. Old Blush</strain>
    </source>
</reference>
<dbReference type="Gramene" id="PRQ60914">
    <property type="protein sequence ID" value="PRQ60914"/>
    <property type="gene ID" value="RchiOBHm_Chr0c23g0500781"/>
</dbReference>
<dbReference type="AlphaFoldDB" id="A0A2P6SQF2"/>
<comment type="caution">
    <text evidence="1">The sequence shown here is derived from an EMBL/GenBank/DDBJ whole genome shotgun (WGS) entry which is preliminary data.</text>
</comment>
<dbReference type="Proteomes" id="UP000238479">
    <property type="component" value="Unassembled WGS sequence"/>
</dbReference>
<organism evidence="1 2">
    <name type="scientific">Rosa chinensis</name>
    <name type="common">China rose</name>
    <dbReference type="NCBI Taxonomy" id="74649"/>
    <lineage>
        <taxon>Eukaryota</taxon>
        <taxon>Viridiplantae</taxon>
        <taxon>Streptophyta</taxon>
        <taxon>Embryophyta</taxon>
        <taxon>Tracheophyta</taxon>
        <taxon>Spermatophyta</taxon>
        <taxon>Magnoliopsida</taxon>
        <taxon>eudicotyledons</taxon>
        <taxon>Gunneridae</taxon>
        <taxon>Pentapetalae</taxon>
        <taxon>rosids</taxon>
        <taxon>fabids</taxon>
        <taxon>Rosales</taxon>
        <taxon>Rosaceae</taxon>
        <taxon>Rosoideae</taxon>
        <taxon>Rosoideae incertae sedis</taxon>
        <taxon>Rosa</taxon>
    </lineage>
</organism>
<sequence length="63" mass="7186">MDVQEMIVGEWVLVAEVEKEEEVVVVEEEEEEEVVVHVESKSFLNATWPLVLSHETINSDVCS</sequence>
<evidence type="ECO:0000313" key="1">
    <source>
        <dbReference type="EMBL" id="PRQ60914.1"/>
    </source>
</evidence>
<evidence type="ECO:0000313" key="2">
    <source>
        <dbReference type="Proteomes" id="UP000238479"/>
    </source>
</evidence>
<dbReference type="EMBL" id="PDCK01000022">
    <property type="protein sequence ID" value="PRQ60914.1"/>
    <property type="molecule type" value="Genomic_DNA"/>
</dbReference>
<accession>A0A2P6SQF2</accession>
<keyword evidence="2" id="KW-1185">Reference proteome</keyword>
<proteinExistence type="predicted"/>